<dbReference type="AlphaFoldDB" id="A0A816X946"/>
<evidence type="ECO:0000313" key="1">
    <source>
        <dbReference type="EMBL" id="CAF2144149.1"/>
    </source>
</evidence>
<protein>
    <submittedName>
        <fullName evidence="1">(rape) hypothetical protein</fullName>
    </submittedName>
</protein>
<gene>
    <name evidence="1" type="ORF">DARMORV10_A02P37810.1</name>
</gene>
<organism evidence="1">
    <name type="scientific">Brassica napus</name>
    <name type="common">Rape</name>
    <dbReference type="NCBI Taxonomy" id="3708"/>
    <lineage>
        <taxon>Eukaryota</taxon>
        <taxon>Viridiplantae</taxon>
        <taxon>Streptophyta</taxon>
        <taxon>Embryophyta</taxon>
        <taxon>Tracheophyta</taxon>
        <taxon>Spermatophyta</taxon>
        <taxon>Magnoliopsida</taxon>
        <taxon>eudicotyledons</taxon>
        <taxon>Gunneridae</taxon>
        <taxon>Pentapetalae</taxon>
        <taxon>rosids</taxon>
        <taxon>malvids</taxon>
        <taxon>Brassicales</taxon>
        <taxon>Brassicaceae</taxon>
        <taxon>Brassiceae</taxon>
        <taxon>Brassica</taxon>
    </lineage>
</organism>
<dbReference type="EMBL" id="HG994356">
    <property type="protein sequence ID" value="CAF2144149.1"/>
    <property type="molecule type" value="Genomic_DNA"/>
</dbReference>
<proteinExistence type="predicted"/>
<reference evidence="1" key="1">
    <citation type="submission" date="2021-01" db="EMBL/GenBank/DDBJ databases">
        <authorList>
            <consortium name="Genoscope - CEA"/>
            <person name="William W."/>
        </authorList>
    </citation>
    <scope>NUCLEOTIDE SEQUENCE</scope>
</reference>
<name>A0A816X946_BRANA</name>
<dbReference type="Proteomes" id="UP001295469">
    <property type="component" value="Chromosome A02"/>
</dbReference>
<sequence>MTESSIGLMLQVKLASHRATWKTETEEVVTITSNSLEEHNFGKSYKEEERKSKKMKHNCMKVKLSEFYCHPIRADIIEYSLFRMGNNIYNGPRAECVDFLVYHAVITESVMLYRGEYMWLIVGCLMEWMLVMMDMYMYL</sequence>
<accession>A0A816X946</accession>